<dbReference type="InterPro" id="IPR041246">
    <property type="entry name" value="Bact_MG10"/>
</dbReference>
<dbReference type="RefSeq" id="WP_079558090.1">
    <property type="nucleotide sequence ID" value="NZ_CP021904.1"/>
</dbReference>
<proteinExistence type="inferred from homology"/>
<dbReference type="KEGG" id="asx:CDL62_00700"/>
<dbReference type="InterPro" id="IPR001599">
    <property type="entry name" value="Macroglobln_a2"/>
</dbReference>
<dbReference type="Pfam" id="PF00207">
    <property type="entry name" value="A2M"/>
    <property type="match status" value="1"/>
</dbReference>
<keyword evidence="5" id="KW-1185">Reference proteome</keyword>
<evidence type="ECO:0000259" key="3">
    <source>
        <dbReference type="SMART" id="SM01360"/>
    </source>
</evidence>
<dbReference type="Gene3D" id="1.50.10.20">
    <property type="match status" value="1"/>
</dbReference>
<feature type="domain" description="Alpha-2-macroglobulin" evidence="3">
    <location>
        <begin position="1215"/>
        <end position="1305"/>
    </location>
</feature>
<dbReference type="Proteomes" id="UP000191055">
    <property type="component" value="Unassembled WGS sequence"/>
</dbReference>
<reference evidence="4 5" key="1">
    <citation type="submission" date="2017-02" db="EMBL/GenBank/DDBJ databases">
        <authorList>
            <person name="Peterson S.W."/>
        </authorList>
    </citation>
    <scope>NUCLEOTIDE SEQUENCE [LARGE SCALE GENOMIC DNA]</scope>
    <source>
        <strain evidence="4 5">DSM 24412</strain>
    </source>
</reference>
<evidence type="ECO:0000259" key="2">
    <source>
        <dbReference type="SMART" id="SM01359"/>
    </source>
</evidence>
<dbReference type="InterPro" id="IPR011625">
    <property type="entry name" value="A2M_N_BRD"/>
</dbReference>
<organism evidence="4 5">
    <name type="scientific">Alkalitalea saponilacus</name>
    <dbReference type="NCBI Taxonomy" id="889453"/>
    <lineage>
        <taxon>Bacteria</taxon>
        <taxon>Pseudomonadati</taxon>
        <taxon>Bacteroidota</taxon>
        <taxon>Bacteroidia</taxon>
        <taxon>Marinilabiliales</taxon>
        <taxon>Marinilabiliaceae</taxon>
        <taxon>Alkalitalea</taxon>
    </lineage>
</organism>
<dbReference type="InterPro" id="IPR002890">
    <property type="entry name" value="MG2"/>
</dbReference>
<dbReference type="InterPro" id="IPR008930">
    <property type="entry name" value="Terpenoid_cyclase/PrenylTrfase"/>
</dbReference>
<dbReference type="EMBL" id="FUYV01000014">
    <property type="protein sequence ID" value="SKC21144.1"/>
    <property type="molecule type" value="Genomic_DNA"/>
</dbReference>
<feature type="domain" description="Alpha-2-macroglobulin bait region" evidence="2">
    <location>
        <begin position="955"/>
        <end position="1096"/>
    </location>
</feature>
<dbReference type="OrthoDB" id="9767116at2"/>
<dbReference type="SMART" id="SM01359">
    <property type="entry name" value="A2M_N_2"/>
    <property type="match status" value="1"/>
</dbReference>
<dbReference type="Gene3D" id="2.60.40.1930">
    <property type="match status" value="1"/>
</dbReference>
<dbReference type="STRING" id="889453.SAMN03080601_02374"/>
<gene>
    <name evidence="4" type="ORF">SAMN03080601_02374</name>
</gene>
<dbReference type="SMART" id="SM01360">
    <property type="entry name" value="A2M"/>
    <property type="match status" value="1"/>
</dbReference>
<dbReference type="SUPFAM" id="SSF48239">
    <property type="entry name" value="Terpenoid cyclases/Protein prenyltransferases"/>
    <property type="match status" value="1"/>
</dbReference>
<dbReference type="PANTHER" id="PTHR40094:SF1">
    <property type="entry name" value="UBIQUITIN DOMAIN-CONTAINING PROTEIN"/>
    <property type="match status" value="1"/>
</dbReference>
<dbReference type="PROSITE" id="PS51257">
    <property type="entry name" value="PROKAR_LIPOPROTEIN"/>
    <property type="match status" value="1"/>
</dbReference>
<comment type="similarity">
    <text evidence="1">Belongs to the protease inhibitor I39 (alpha-2-macroglobulin) family. Bacterial alpha-2-macroglobulin subfamily.</text>
</comment>
<evidence type="ECO:0000313" key="4">
    <source>
        <dbReference type="EMBL" id="SKC21144.1"/>
    </source>
</evidence>
<protein>
    <submittedName>
        <fullName evidence="4">Uncharacterized conserved protein YfaS, alpha-2-macroglobulin family</fullName>
    </submittedName>
</protein>
<name>A0A1T5HKE1_9BACT</name>
<evidence type="ECO:0000256" key="1">
    <source>
        <dbReference type="ARBA" id="ARBA00010556"/>
    </source>
</evidence>
<dbReference type="GO" id="GO:0004866">
    <property type="term" value="F:endopeptidase inhibitor activity"/>
    <property type="evidence" value="ECO:0007669"/>
    <property type="project" value="InterPro"/>
</dbReference>
<sequence length="1962" mass="222860">MHKIIFLLSITIGISVGCRTSDTIFHADFSELWHHTDSLKNLNRPQSTLEVVNEIVKQSHEQRSTEDYIKAIVLRFQLKQQVYDNALEETIAELESDLVNLWMPAKQMVHSILGDLYHQFYMQNRWRLLQQPLAETSASQLVEMSASEISRLAIHHYLSSMENREALASEPSINYDALLKGDKEKLHLRPTVYDLLANRLVEQLLSDALFELPGSGFYSFSDDFLLNHREQFICATIDEKHHSEAAVMALQILQEWLRFRMNAGDAEALADVDLLRLRLMYDKFSGIDGYRKYEQALKHLASESVGAEVYSSVLYQHATFLATQANINEFEDDERNYYGEALELIRRAIAAWPESEGALLAGNLEKEILKPSLQLLVESVVIPQKPVLYALRYKNIDTLYTGLFRLDMPDFASARFDDRQNVMKQIGEKKPLYTGKVALPDFGDFRERIAEFKFSEGEDAGYYCLVVSNEPIDHQNLTKNELFHIAPFLVSNLAYSEHVREEGLLISVVDRSNGQPVKNAGVMVYRHRTSGRNQQNKEVFFANEKGRVTLHEDEYADNTIRLVIQKDDDVFFLRDSRYFSSQSQRRISARTQFSIFTDRQIYRPGQFVHFKGVMLENRDGVVNAVANERVQVFLRDVNGQEVASQYFVTNNYGSVSGKFLLPRGTLTGSFSLGSAYGHKSFSVEEYKRPRFEVVVEPHDDIAVIGDSISLVAKANTLTGLPLNDALVNWTVTRYSYFVWRFPNVYETQIAAGTGKTDDNGVVLVKFNTDGEKKDLHGGWFRYQVEISVTDSNDETQTGSQSVLLGKNGVRANVTTKPWYLADELKEFRPQFEVRNYSGEQVKSEVLYKIEKMIVDEFVLPDRLWGDPDTLMYCDSQKFFSLEKKTEQAVDYLVINGRTDVFGLQNIAINWPQKPEPGQYRISMMVPDVSGDTLTVSSSFFVVNPNEKPYDLGEALTLVNLSNRVLKPGETASFLIGTGLESARVKLLAATEAGIVIDEEYHLNKAWQQAAFRVTEEMAGHVLIQAVLFYNNRSYSKELNLNVLKPEDQLNLELSEFKEELSPGEDNSWTLKLTDGTGQPVQTELLALMYDASLDAYQPNSLNLNVPSFHRPVSKWQWQSSSLSRIDGRMYIWHRGITQKPYPRFFWEEIIGSSHNILFMRAAGSDSQLKQGAALNIVDDSVEEIIPMTRQEEVTVPPPPAPAAPSLQLRRDLKETAFFLPHLETNSEGIARFDFKMPESLTRWRFMALAHRKDGVYATTEAFVTTVLDLMVVPNLPRIVTEGDELVFAANVLNNSSEWMEGIARLEIKDAISGEKIDLVGESASNWQVNATQSVPVSWRVKVPKRVKALEVSVSVVSGEVSDGERHIIPVRLSRTLVTETKPVMLTNSGVHTMEMAVINDTENRNFERFTFTYTQNAAWEVLSVLPWLMERPVESADQVFNRLFAASVAREVLRQHPPIERVIKAWAAELEGDEDALLSAMERNPELKSTLLTATPWLTQAQNETERRRYFAAMVRDGHLETEISEAILLLKELQLDNGAWPWFSGMRPSEQTTVNILSGLGYLHKQNIDVSDELETMVNKANQWLIEHLREMRERGHISDISISVIGKLYALSFTPDALKHQDVQFWIEKMREELPRNPVSNLSYAAVILNRSGFETKAQKFLTSVQERMIKGENQTLHFRLPHGPYWYQAPVETHVVAMEAIREMDPKSEALPGLENWLIQQKRTQSWPTTRATVSAVYALSASDRDLFAITQPDKVLVGGEELVPPKVESGTGYFNYHLHGKSINAKSTAIEIHKQSDNPSFASMHVSYFESMDRVEAGGFLDVRSYVYKRSLEDGQEEWHTVNNNTILQPGDRLMNRLVVETPQALDFVHVDAPRAANLEPVDLFSGYRYQSGLGYYMSVTDAGSSLFIDHLPKGRYTLTWEVTVSHRGEAVQGPIRVSCYYAPEFAGHSKGGTIRVH</sequence>
<dbReference type="Pfam" id="PF01835">
    <property type="entry name" value="MG2"/>
    <property type="match status" value="1"/>
</dbReference>
<dbReference type="Pfam" id="PF17973">
    <property type="entry name" value="bMG10"/>
    <property type="match status" value="1"/>
</dbReference>
<accession>A0A1T5HKE1</accession>
<dbReference type="InterPro" id="IPR051802">
    <property type="entry name" value="YfhM-like"/>
</dbReference>
<dbReference type="PANTHER" id="PTHR40094">
    <property type="entry name" value="ALPHA-2-MACROGLOBULIN HOMOLOG"/>
    <property type="match status" value="1"/>
</dbReference>
<evidence type="ECO:0000313" key="5">
    <source>
        <dbReference type="Proteomes" id="UP000191055"/>
    </source>
</evidence>